<evidence type="ECO:0000313" key="2">
    <source>
        <dbReference type="EMBL" id="ACJ01021.1"/>
    </source>
</evidence>
<dbReference type="HOGENOM" id="CLU_2976326_0_0_5"/>
<sequence>MIPISASPLTISRKYWPPSPDGQGRPQDGASHKDLRQRGREDQGMGSPARNGPRCRAG</sequence>
<accession>B6IXJ7</accession>
<dbReference type="EMBL" id="CP000613">
    <property type="protein sequence ID" value="ACJ01021.1"/>
    <property type="molecule type" value="Genomic_DNA"/>
</dbReference>
<feature type="region of interest" description="Disordered" evidence="1">
    <location>
        <begin position="1"/>
        <end position="58"/>
    </location>
</feature>
<organism evidence="2 3">
    <name type="scientific">Rhodospirillum centenum (strain ATCC 51521 / SW)</name>
    <dbReference type="NCBI Taxonomy" id="414684"/>
    <lineage>
        <taxon>Bacteria</taxon>
        <taxon>Pseudomonadati</taxon>
        <taxon>Pseudomonadota</taxon>
        <taxon>Alphaproteobacteria</taxon>
        <taxon>Rhodospirillales</taxon>
        <taxon>Rhodospirillaceae</taxon>
        <taxon>Rhodospirillum</taxon>
    </lineage>
</organism>
<reference evidence="2 3" key="1">
    <citation type="journal article" date="2010" name="BMC Genomics">
        <title>Metabolic flexibility revealed in the genome of the cyst-forming alpha-1 proteobacterium Rhodospirillum centenum.</title>
        <authorList>
            <person name="Lu Y.K."/>
            <person name="Marden J."/>
            <person name="Han M."/>
            <person name="Swingley W.D."/>
            <person name="Mastrian S.D."/>
            <person name="Chowdhury S.R."/>
            <person name="Hao J."/>
            <person name="Helmy T."/>
            <person name="Kim S."/>
            <person name="Kurdoglu A.A."/>
            <person name="Matthies H.J."/>
            <person name="Rollo D."/>
            <person name="Stothard P."/>
            <person name="Blankenship R.E."/>
            <person name="Bauer C.E."/>
            <person name="Touchman J.W."/>
        </authorList>
    </citation>
    <scope>NUCLEOTIDE SEQUENCE [LARGE SCALE GENOMIC DNA]</scope>
    <source>
        <strain evidence="3">ATCC 51521 / SW</strain>
    </source>
</reference>
<proteinExistence type="predicted"/>
<dbReference type="Proteomes" id="UP000001591">
    <property type="component" value="Chromosome"/>
</dbReference>
<name>B6IXJ7_RHOCS</name>
<evidence type="ECO:0000313" key="3">
    <source>
        <dbReference type="Proteomes" id="UP000001591"/>
    </source>
</evidence>
<evidence type="ECO:0000256" key="1">
    <source>
        <dbReference type="SAM" id="MobiDB-lite"/>
    </source>
</evidence>
<dbReference type="STRING" id="414684.RC1_3672"/>
<feature type="compositionally biased region" description="Basic and acidic residues" evidence="1">
    <location>
        <begin position="30"/>
        <end position="43"/>
    </location>
</feature>
<protein>
    <submittedName>
        <fullName evidence="2">Uncharacterized protein</fullName>
    </submittedName>
</protein>
<dbReference type="AlphaFoldDB" id="B6IXJ7"/>
<gene>
    <name evidence="2" type="ordered locus">RC1_3672</name>
</gene>
<keyword evidence="3" id="KW-1185">Reference proteome</keyword>
<dbReference type="KEGG" id="rce:RC1_3672"/>